<feature type="region of interest" description="Disordered" evidence="1">
    <location>
        <begin position="39"/>
        <end position="62"/>
    </location>
</feature>
<evidence type="ECO:0000313" key="3">
    <source>
        <dbReference type="Proteomes" id="UP001345219"/>
    </source>
</evidence>
<evidence type="ECO:0000256" key="1">
    <source>
        <dbReference type="SAM" id="MobiDB-lite"/>
    </source>
</evidence>
<comment type="caution">
    <text evidence="2">The sequence shown here is derived from an EMBL/GenBank/DDBJ whole genome shotgun (WGS) entry which is preliminary data.</text>
</comment>
<name>A0AAN7GXF1_9MYRT</name>
<feature type="compositionally biased region" description="Basic residues" evidence="1">
    <location>
        <begin position="42"/>
        <end position="54"/>
    </location>
</feature>
<evidence type="ECO:0000313" key="2">
    <source>
        <dbReference type="EMBL" id="KAK4745799.1"/>
    </source>
</evidence>
<dbReference type="AlphaFoldDB" id="A0AAN7GXF1"/>
<sequence>MLPWLVDFFPNVAMHFRELVRMITQKIRVIVSLSEEEERISKGKRDRRRPRRSSGKAGSASDCSIVCSDGGERGNWRVRKKFLKVGGGHRSGRDEVATGEVFGPSRCPINNGRRQVRFRPIGAPHAIGEGFSGALFGIFQVTSIASHAYGLHFHPYNSWKFCTQAPNEPGIAFSGPWEWEEGDYRPTWHSSRP</sequence>
<protein>
    <submittedName>
        <fullName evidence="2">Uncharacterized protein</fullName>
    </submittedName>
</protein>
<accession>A0AAN7GXF1</accession>
<dbReference type="EMBL" id="JAXIOK010000021">
    <property type="protein sequence ID" value="KAK4745799.1"/>
    <property type="molecule type" value="Genomic_DNA"/>
</dbReference>
<dbReference type="Proteomes" id="UP001345219">
    <property type="component" value="Chromosome 10"/>
</dbReference>
<reference evidence="2 3" key="1">
    <citation type="journal article" date="2023" name="Hortic Res">
        <title>Pangenome of water caltrop reveals structural variations and asymmetric subgenome divergence after allopolyploidization.</title>
        <authorList>
            <person name="Zhang X."/>
            <person name="Chen Y."/>
            <person name="Wang L."/>
            <person name="Yuan Y."/>
            <person name="Fang M."/>
            <person name="Shi L."/>
            <person name="Lu R."/>
            <person name="Comes H.P."/>
            <person name="Ma Y."/>
            <person name="Chen Y."/>
            <person name="Huang G."/>
            <person name="Zhou Y."/>
            <person name="Zheng Z."/>
            <person name="Qiu Y."/>
        </authorList>
    </citation>
    <scope>NUCLEOTIDE SEQUENCE [LARGE SCALE GENOMIC DNA]</scope>
    <source>
        <tissue evidence="2">Roots</tissue>
    </source>
</reference>
<gene>
    <name evidence="2" type="ORF">SAY87_012111</name>
</gene>
<proteinExistence type="predicted"/>
<keyword evidence="3" id="KW-1185">Reference proteome</keyword>
<organism evidence="2 3">
    <name type="scientific">Trapa incisa</name>
    <dbReference type="NCBI Taxonomy" id="236973"/>
    <lineage>
        <taxon>Eukaryota</taxon>
        <taxon>Viridiplantae</taxon>
        <taxon>Streptophyta</taxon>
        <taxon>Embryophyta</taxon>
        <taxon>Tracheophyta</taxon>
        <taxon>Spermatophyta</taxon>
        <taxon>Magnoliopsida</taxon>
        <taxon>eudicotyledons</taxon>
        <taxon>Gunneridae</taxon>
        <taxon>Pentapetalae</taxon>
        <taxon>rosids</taxon>
        <taxon>malvids</taxon>
        <taxon>Myrtales</taxon>
        <taxon>Lythraceae</taxon>
        <taxon>Trapa</taxon>
    </lineage>
</organism>